<proteinExistence type="predicted"/>
<evidence type="ECO:0000256" key="1">
    <source>
        <dbReference type="SAM" id="Phobius"/>
    </source>
</evidence>
<keyword evidence="1" id="KW-0812">Transmembrane</keyword>
<dbReference type="SUPFAM" id="SSF48371">
    <property type="entry name" value="ARM repeat"/>
    <property type="match status" value="1"/>
</dbReference>
<protein>
    <recommendedName>
        <fullName evidence="2">TORTIFOLIA1/SINE1-2 N-terminal domain-containing protein</fullName>
    </recommendedName>
</protein>
<evidence type="ECO:0000259" key="2">
    <source>
        <dbReference type="Pfam" id="PF24714"/>
    </source>
</evidence>
<name>A0AAV9B771_ACOGR</name>
<accession>A0AAV9B771</accession>
<gene>
    <name evidence="3" type="ORF">QJS04_geneDACA013007</name>
</gene>
<dbReference type="Gene3D" id="1.25.10.10">
    <property type="entry name" value="Leucine-rich Repeat Variant"/>
    <property type="match status" value="1"/>
</dbReference>
<dbReference type="Proteomes" id="UP001179952">
    <property type="component" value="Unassembled WGS sequence"/>
</dbReference>
<organism evidence="3 4">
    <name type="scientific">Acorus gramineus</name>
    <name type="common">Dwarf sweet flag</name>
    <dbReference type="NCBI Taxonomy" id="55184"/>
    <lineage>
        <taxon>Eukaryota</taxon>
        <taxon>Viridiplantae</taxon>
        <taxon>Streptophyta</taxon>
        <taxon>Embryophyta</taxon>
        <taxon>Tracheophyta</taxon>
        <taxon>Spermatophyta</taxon>
        <taxon>Magnoliopsida</taxon>
        <taxon>Liliopsida</taxon>
        <taxon>Acoraceae</taxon>
        <taxon>Acorus</taxon>
    </lineage>
</organism>
<keyword evidence="1" id="KW-1133">Transmembrane helix</keyword>
<comment type="caution">
    <text evidence="3">The sequence shown here is derived from an EMBL/GenBank/DDBJ whole genome shotgun (WGS) entry which is preliminary data.</text>
</comment>
<feature type="domain" description="TORTIFOLIA1/SINE1-2 N-terminal" evidence="2">
    <location>
        <begin position="19"/>
        <end position="288"/>
    </location>
</feature>
<dbReference type="GO" id="GO:0008017">
    <property type="term" value="F:microtubule binding"/>
    <property type="evidence" value="ECO:0007669"/>
    <property type="project" value="InterPro"/>
</dbReference>
<reference evidence="3" key="2">
    <citation type="submission" date="2023-06" db="EMBL/GenBank/DDBJ databases">
        <authorList>
            <person name="Ma L."/>
            <person name="Liu K.-W."/>
            <person name="Li Z."/>
            <person name="Hsiao Y.-Y."/>
            <person name="Qi Y."/>
            <person name="Fu T."/>
            <person name="Tang G."/>
            <person name="Zhang D."/>
            <person name="Sun W.-H."/>
            <person name="Liu D.-K."/>
            <person name="Li Y."/>
            <person name="Chen G.-Z."/>
            <person name="Liu X.-D."/>
            <person name="Liao X.-Y."/>
            <person name="Jiang Y.-T."/>
            <person name="Yu X."/>
            <person name="Hao Y."/>
            <person name="Huang J."/>
            <person name="Zhao X.-W."/>
            <person name="Ke S."/>
            <person name="Chen Y.-Y."/>
            <person name="Wu W.-L."/>
            <person name="Hsu J.-L."/>
            <person name="Lin Y.-F."/>
            <person name="Huang M.-D."/>
            <person name="Li C.-Y."/>
            <person name="Huang L."/>
            <person name="Wang Z.-W."/>
            <person name="Zhao X."/>
            <person name="Zhong W.-Y."/>
            <person name="Peng D.-H."/>
            <person name="Ahmad S."/>
            <person name="Lan S."/>
            <person name="Zhang J.-S."/>
            <person name="Tsai W.-C."/>
            <person name="Van De Peer Y."/>
            <person name="Liu Z.-J."/>
        </authorList>
    </citation>
    <scope>NUCLEOTIDE SEQUENCE</scope>
    <source>
        <strain evidence="3">SCP</strain>
        <tissue evidence="3">Leaves</tissue>
    </source>
</reference>
<dbReference type="EMBL" id="JAUJYN010000005">
    <property type="protein sequence ID" value="KAK1272208.1"/>
    <property type="molecule type" value="Genomic_DNA"/>
</dbReference>
<evidence type="ECO:0000313" key="3">
    <source>
        <dbReference type="EMBL" id="KAK1272208.1"/>
    </source>
</evidence>
<feature type="transmembrane region" description="Helical" evidence="1">
    <location>
        <begin position="562"/>
        <end position="583"/>
    </location>
</feature>
<dbReference type="PANTHER" id="PTHR31355:SF4">
    <property type="entry name" value="TOG DOMAIN-CONTAINING PROTEIN"/>
    <property type="match status" value="1"/>
</dbReference>
<reference evidence="3" key="1">
    <citation type="journal article" date="2023" name="Nat. Commun.">
        <title>Diploid and tetraploid genomes of Acorus and the evolution of monocots.</title>
        <authorList>
            <person name="Ma L."/>
            <person name="Liu K.W."/>
            <person name="Li Z."/>
            <person name="Hsiao Y.Y."/>
            <person name="Qi Y."/>
            <person name="Fu T."/>
            <person name="Tang G.D."/>
            <person name="Zhang D."/>
            <person name="Sun W.H."/>
            <person name="Liu D.K."/>
            <person name="Li Y."/>
            <person name="Chen G.Z."/>
            <person name="Liu X.D."/>
            <person name="Liao X.Y."/>
            <person name="Jiang Y.T."/>
            <person name="Yu X."/>
            <person name="Hao Y."/>
            <person name="Huang J."/>
            <person name="Zhao X.W."/>
            <person name="Ke S."/>
            <person name="Chen Y.Y."/>
            <person name="Wu W.L."/>
            <person name="Hsu J.L."/>
            <person name="Lin Y.F."/>
            <person name="Huang M.D."/>
            <person name="Li C.Y."/>
            <person name="Huang L."/>
            <person name="Wang Z.W."/>
            <person name="Zhao X."/>
            <person name="Zhong W.Y."/>
            <person name="Peng D.H."/>
            <person name="Ahmad S."/>
            <person name="Lan S."/>
            <person name="Zhang J.S."/>
            <person name="Tsai W.C."/>
            <person name="Van de Peer Y."/>
            <person name="Liu Z.J."/>
        </authorList>
    </citation>
    <scope>NUCLEOTIDE SEQUENCE</scope>
    <source>
        <strain evidence="3">SCP</strain>
    </source>
</reference>
<keyword evidence="1" id="KW-0472">Membrane</keyword>
<dbReference type="GO" id="GO:0005874">
    <property type="term" value="C:microtubule"/>
    <property type="evidence" value="ECO:0007669"/>
    <property type="project" value="InterPro"/>
</dbReference>
<keyword evidence="4" id="KW-1185">Reference proteome</keyword>
<dbReference type="PANTHER" id="PTHR31355">
    <property type="entry name" value="MICROTUBULE-ASSOCIATED PROTEIN TORTIFOLIA1"/>
    <property type="match status" value="1"/>
</dbReference>
<dbReference type="InterPro" id="IPR016024">
    <property type="entry name" value="ARM-type_fold"/>
</dbReference>
<dbReference type="InterPro" id="IPR033337">
    <property type="entry name" value="TORTIFOLIA1/SINE1-2"/>
</dbReference>
<dbReference type="AlphaFoldDB" id="A0AAV9B771"/>
<dbReference type="InterPro" id="IPR057600">
    <property type="entry name" value="TORTIFOLIA1/SINE1-2_N"/>
</dbReference>
<dbReference type="Pfam" id="PF24714">
    <property type="entry name" value="TOR1L1_N"/>
    <property type="match status" value="1"/>
</dbReference>
<sequence>MGRNLNPALRRELANLDKDYESRKSAMKALKSYVKDLDSNAIPQFLAQVSETKEPGSTSGEYTISLYEVLARVHGCNIVPQIGNIMLTVVKTLSSSAGSFPLHQACARVVPAIARYGIDVSTPEEEKTRIISSLCGPLSDVLMSSPDGLASGAALCLKALVESDNWRFASSEMVNKVCLRVAGALEESSTQTGAHMGLAMALAKHNSLTVEAYARSLIRSGLHILSDGFSEGNSQKRLSAIQMINFFMKCIDSGSILSELDAVIEALEGCQRDRMPFVQGAAFEALQTARAITLHKGAKFEKCSSPIIVSNVEKRDCRRRGLWGVSGGGRSPRFASPESRTMGSFDGCDESYVESPMSMESFSSNFVRPTNRRLWRNEVGGVDVSLKDGLPVEVGFKQFENGEVRGRKNGCSEVFSGFAPSSPMNMAMQNTTPSPQRSPSQRAIDNIKIYTTPRKLVHSLQEPNDSDCENSGRKIRLSTASSEAEWNPTRAANGYNAPCDLGYDSEEGRDFETLSAQCDTKDLEQVSNGSESVSSTCQAIADKAIGPQGVVCLKKKSFGKAAVSMIFGVLLILPVVFLSMVWMDNDDFYGAGTPT</sequence>
<dbReference type="InterPro" id="IPR011989">
    <property type="entry name" value="ARM-like"/>
</dbReference>
<evidence type="ECO:0000313" key="4">
    <source>
        <dbReference type="Proteomes" id="UP001179952"/>
    </source>
</evidence>